<comment type="similarity">
    <text evidence="1 3">Belongs to the D-isomer specific 2-hydroxyacid dehydrogenase family.</text>
</comment>
<evidence type="ECO:0000256" key="2">
    <source>
        <dbReference type="ARBA" id="ARBA00023002"/>
    </source>
</evidence>
<dbReference type="CDD" id="cd05301">
    <property type="entry name" value="GDH"/>
    <property type="match status" value="1"/>
</dbReference>
<dbReference type="Gene3D" id="3.40.50.720">
    <property type="entry name" value="NAD(P)-binding Rossmann-like Domain"/>
    <property type="match status" value="2"/>
</dbReference>
<feature type="domain" description="D-isomer specific 2-hydroxyacid dehydrogenase catalytic" evidence="4">
    <location>
        <begin position="18"/>
        <end position="317"/>
    </location>
</feature>
<name>A0ABM6JS28_SPOUR</name>
<reference evidence="6 7" key="1">
    <citation type="submission" date="2016-04" db="EMBL/GenBank/DDBJ databases">
        <title>Comparative Genomics and Epigenetics of Sporosarcina ureae.</title>
        <authorList>
            <person name="Oliver A.S."/>
            <person name="Cooper K.K."/>
        </authorList>
    </citation>
    <scope>NUCLEOTIDE SEQUENCE [LARGE SCALE GENOMIC DNA]</scope>
    <source>
        <strain evidence="6 7">S204</strain>
    </source>
</reference>
<dbReference type="SUPFAM" id="SSF51735">
    <property type="entry name" value="NAD(P)-binding Rossmann-fold domains"/>
    <property type="match status" value="1"/>
</dbReference>
<dbReference type="PROSITE" id="PS00065">
    <property type="entry name" value="D_2_HYDROXYACID_DH_1"/>
    <property type="match status" value="1"/>
</dbReference>
<organism evidence="6 7">
    <name type="scientific">Sporosarcina ureae</name>
    <dbReference type="NCBI Taxonomy" id="1571"/>
    <lineage>
        <taxon>Bacteria</taxon>
        <taxon>Bacillati</taxon>
        <taxon>Bacillota</taxon>
        <taxon>Bacilli</taxon>
        <taxon>Bacillales</taxon>
        <taxon>Caryophanaceae</taxon>
        <taxon>Sporosarcina</taxon>
    </lineage>
</organism>
<evidence type="ECO:0000259" key="4">
    <source>
        <dbReference type="Pfam" id="PF00389"/>
    </source>
</evidence>
<dbReference type="RefSeq" id="WP_029055002.1">
    <property type="nucleotide sequence ID" value="NZ_CP015108.1"/>
</dbReference>
<dbReference type="Pfam" id="PF00389">
    <property type="entry name" value="2-Hacid_dh"/>
    <property type="match status" value="1"/>
</dbReference>
<feature type="domain" description="D-isomer specific 2-hydroxyacid dehydrogenase NAD-binding" evidence="5">
    <location>
        <begin position="106"/>
        <end position="285"/>
    </location>
</feature>
<evidence type="ECO:0000313" key="7">
    <source>
        <dbReference type="Proteomes" id="UP000192486"/>
    </source>
</evidence>
<protein>
    <submittedName>
        <fullName evidence="6">D-glycerate dehydrogenase</fullName>
    </submittedName>
</protein>
<dbReference type="InterPro" id="IPR029752">
    <property type="entry name" value="D-isomer_DH_CS1"/>
</dbReference>
<accession>A0ABM6JS28</accession>
<keyword evidence="2 3" id="KW-0560">Oxidoreductase</keyword>
<dbReference type="Proteomes" id="UP000192486">
    <property type="component" value="Chromosome"/>
</dbReference>
<proteinExistence type="inferred from homology"/>
<gene>
    <name evidence="6" type="ORF">SporoS204_01605</name>
</gene>
<dbReference type="InterPro" id="IPR006140">
    <property type="entry name" value="D-isomer_DH_NAD-bd"/>
</dbReference>
<dbReference type="SUPFAM" id="SSF52283">
    <property type="entry name" value="Formate/glycerate dehydrogenase catalytic domain-like"/>
    <property type="match status" value="1"/>
</dbReference>
<dbReference type="Pfam" id="PF02826">
    <property type="entry name" value="2-Hacid_dh_C"/>
    <property type="match status" value="1"/>
</dbReference>
<evidence type="ECO:0000313" key="6">
    <source>
        <dbReference type="EMBL" id="ARF12982.1"/>
    </source>
</evidence>
<dbReference type="EMBL" id="CP015108">
    <property type="protein sequence ID" value="ARF12982.1"/>
    <property type="molecule type" value="Genomic_DNA"/>
</dbReference>
<keyword evidence="7" id="KW-1185">Reference proteome</keyword>
<dbReference type="InterPro" id="IPR006139">
    <property type="entry name" value="D-isomer_2_OHA_DH_cat_dom"/>
</dbReference>
<dbReference type="PANTHER" id="PTHR10996">
    <property type="entry name" value="2-HYDROXYACID DEHYDROGENASE-RELATED"/>
    <property type="match status" value="1"/>
</dbReference>
<dbReference type="InterPro" id="IPR050223">
    <property type="entry name" value="D-isomer_2-hydroxyacid_DH"/>
</dbReference>
<evidence type="ECO:0000256" key="1">
    <source>
        <dbReference type="ARBA" id="ARBA00005854"/>
    </source>
</evidence>
<evidence type="ECO:0000256" key="3">
    <source>
        <dbReference type="RuleBase" id="RU003719"/>
    </source>
</evidence>
<evidence type="ECO:0000259" key="5">
    <source>
        <dbReference type="Pfam" id="PF02826"/>
    </source>
</evidence>
<dbReference type="InterPro" id="IPR036291">
    <property type="entry name" value="NAD(P)-bd_dom_sf"/>
</dbReference>
<sequence length="323" mass="35912">MKKKILAYQWLEQPVYDRLMEDYDVRLFENPEHDTDFLEFLREAEGVIGFGFPGNAAMLDKAPNLKIISNVSVGYNNLNLAELTKRGVMGTNTPGVLDDTVADMAMGLMLATARRIPELDGYVKQGLWKGLLTNDWYGMDVHHKTLGIIGMGRIGNAIAKRARFGFDMDILYHTRTKKPEAEERFNASYRSLENLLKESDYVCLVTPLTEETRGMIGSEQFRLMKPSAIFLNISRGGTVVEEDLIDALQQNEIAAAGLDVFAQEPVDPSNPLLQMKNVVTLPHIGSSTYETEVAMAQLAADNLTAVLEGKKPGNLLNLDVLGR</sequence>
<dbReference type="PANTHER" id="PTHR10996:SF283">
    <property type="entry name" value="GLYOXYLATE_HYDROXYPYRUVATE REDUCTASE B"/>
    <property type="match status" value="1"/>
</dbReference>